<evidence type="ECO:0000313" key="8">
    <source>
        <dbReference type="EMBL" id="MFC7326468.1"/>
    </source>
</evidence>
<feature type="transmembrane region" description="Helical" evidence="7">
    <location>
        <begin position="479"/>
        <end position="501"/>
    </location>
</feature>
<feature type="transmembrane region" description="Helical" evidence="7">
    <location>
        <begin position="301"/>
        <end position="319"/>
    </location>
</feature>
<dbReference type="EMBL" id="JBHTBH010000001">
    <property type="protein sequence ID" value="MFC7326468.1"/>
    <property type="molecule type" value="Genomic_DNA"/>
</dbReference>
<keyword evidence="9" id="KW-1185">Reference proteome</keyword>
<evidence type="ECO:0000313" key="9">
    <source>
        <dbReference type="Proteomes" id="UP001596540"/>
    </source>
</evidence>
<evidence type="ECO:0000256" key="3">
    <source>
        <dbReference type="ARBA" id="ARBA00022448"/>
    </source>
</evidence>
<keyword evidence="4 7" id="KW-0812">Transmembrane</keyword>
<comment type="similarity">
    <text evidence="2">Belongs to the nucleobase:cation symporter-2 (NCS2) (TC 2.A.40) family. Azg-like subfamily.</text>
</comment>
<dbReference type="InterPro" id="IPR045018">
    <property type="entry name" value="Azg-like"/>
</dbReference>
<dbReference type="InterPro" id="IPR006043">
    <property type="entry name" value="NCS2"/>
</dbReference>
<organism evidence="8 9">
    <name type="scientific">Marinactinospora rubrisoli</name>
    <dbReference type="NCBI Taxonomy" id="2715399"/>
    <lineage>
        <taxon>Bacteria</taxon>
        <taxon>Bacillati</taxon>
        <taxon>Actinomycetota</taxon>
        <taxon>Actinomycetes</taxon>
        <taxon>Streptosporangiales</taxon>
        <taxon>Nocardiopsidaceae</taxon>
        <taxon>Marinactinospora</taxon>
    </lineage>
</organism>
<feature type="transmembrane region" description="Helical" evidence="7">
    <location>
        <begin position="110"/>
        <end position="130"/>
    </location>
</feature>
<feature type="transmembrane region" description="Helical" evidence="7">
    <location>
        <begin position="136"/>
        <end position="156"/>
    </location>
</feature>
<evidence type="ECO:0000256" key="1">
    <source>
        <dbReference type="ARBA" id="ARBA00004127"/>
    </source>
</evidence>
<keyword evidence="6 7" id="KW-0472">Membrane</keyword>
<dbReference type="PANTHER" id="PTHR43337:SF1">
    <property type="entry name" value="XANTHINE_URACIL PERMEASE C887.17-RELATED"/>
    <property type="match status" value="1"/>
</dbReference>
<reference evidence="9" key="1">
    <citation type="journal article" date="2019" name="Int. J. Syst. Evol. Microbiol.">
        <title>The Global Catalogue of Microorganisms (GCM) 10K type strain sequencing project: providing services to taxonomists for standard genome sequencing and annotation.</title>
        <authorList>
            <consortium name="The Broad Institute Genomics Platform"/>
            <consortium name="The Broad Institute Genome Sequencing Center for Infectious Disease"/>
            <person name="Wu L."/>
            <person name="Ma J."/>
        </authorList>
    </citation>
    <scope>NUCLEOTIDE SEQUENCE [LARGE SCALE GENOMIC DNA]</scope>
    <source>
        <strain evidence="9">CGMCC 4.7382</strain>
    </source>
</reference>
<dbReference type="Proteomes" id="UP001596540">
    <property type="component" value="Unassembled WGS sequence"/>
</dbReference>
<evidence type="ECO:0000256" key="5">
    <source>
        <dbReference type="ARBA" id="ARBA00022989"/>
    </source>
</evidence>
<name>A0ABW2KAV5_9ACTN</name>
<dbReference type="RefSeq" id="WP_379868239.1">
    <property type="nucleotide sequence ID" value="NZ_JBHTBH010000001.1"/>
</dbReference>
<comment type="caution">
    <text evidence="8">The sequence shown here is derived from an EMBL/GenBank/DDBJ whole genome shotgun (WGS) entry which is preliminary data.</text>
</comment>
<feature type="transmembrane region" description="Helical" evidence="7">
    <location>
        <begin position="168"/>
        <end position="187"/>
    </location>
</feature>
<evidence type="ECO:0000256" key="4">
    <source>
        <dbReference type="ARBA" id="ARBA00022692"/>
    </source>
</evidence>
<feature type="transmembrane region" description="Helical" evidence="7">
    <location>
        <begin position="234"/>
        <end position="257"/>
    </location>
</feature>
<feature type="transmembrane region" description="Helical" evidence="7">
    <location>
        <begin position="42"/>
        <end position="61"/>
    </location>
</feature>
<dbReference type="PANTHER" id="PTHR43337">
    <property type="entry name" value="XANTHINE/URACIL PERMEASE C887.17-RELATED"/>
    <property type="match status" value="1"/>
</dbReference>
<proteinExistence type="inferred from homology"/>
<feature type="transmembrane region" description="Helical" evidence="7">
    <location>
        <begin position="438"/>
        <end position="467"/>
    </location>
</feature>
<feature type="transmembrane region" description="Helical" evidence="7">
    <location>
        <begin position="384"/>
        <end position="403"/>
    </location>
</feature>
<comment type="subcellular location">
    <subcellularLocation>
        <location evidence="1">Endomembrane system</location>
        <topology evidence="1">Multi-pass membrane protein</topology>
    </subcellularLocation>
</comment>
<feature type="transmembrane region" description="Helical" evidence="7">
    <location>
        <begin position="207"/>
        <end position="227"/>
    </location>
</feature>
<evidence type="ECO:0000256" key="2">
    <source>
        <dbReference type="ARBA" id="ARBA00005697"/>
    </source>
</evidence>
<accession>A0ABW2KAV5</accession>
<dbReference type="Pfam" id="PF00860">
    <property type="entry name" value="Xan_ur_permease"/>
    <property type="match status" value="1"/>
</dbReference>
<keyword evidence="5 7" id="KW-1133">Transmembrane helix</keyword>
<evidence type="ECO:0000256" key="6">
    <source>
        <dbReference type="ARBA" id="ARBA00023136"/>
    </source>
</evidence>
<sequence>MKETPNSPQSAAAPSGSGFKARVDRYFHISARRSNFAREIRGGLAMFFAMAYIVVLNPLIIGTAEDMDGRLPGGGADPAAAIPMVAAATALVAGVMTIVMGVVGRYPFGLAAGMGLNAVVAVTLAPQMTWADAMGLVVLEGVILLLLVLTGFRTAVFRAIPAGLKTAIAVGLGLFLTLVGFVNAGFIRRVPDAAGSTVPVQLGDGHLSGWPILVFVIGLALTIVLTVRGVRGALLIGIIGTTALAVVVEAAVGVGPMVDDAGNVNPQGWSLTVPTLSGSLVGIPDFGLVGQFNLFGSLEHVGVIAVILLVFTLLLADFFDTMGTMVGVAGQADLLDEKGDLPGARNVLVVDSLAAVAGGAASSSSATVYAESAAATGEGARTGFASVVAGAMFLLVTLFAPLVNLVPFEAATPVLVVVGFLMMTQVRRIDFTDYGIGIPAFLTIVIMPFSYSIADGIGAGFVSYTLIRAAQGRFRDIHPLMWVIAVVFVVYFALGPIQAALGV</sequence>
<protein>
    <submittedName>
        <fullName evidence="8">NCS2 family permease</fullName>
    </submittedName>
</protein>
<feature type="transmembrane region" description="Helical" evidence="7">
    <location>
        <begin position="81"/>
        <end position="103"/>
    </location>
</feature>
<evidence type="ECO:0000256" key="7">
    <source>
        <dbReference type="SAM" id="Phobius"/>
    </source>
</evidence>
<gene>
    <name evidence="8" type="ORF">ACFQRF_01830</name>
</gene>
<keyword evidence="3" id="KW-0813">Transport</keyword>